<accession>A0A975F9I0</accession>
<dbReference type="Pfam" id="PF02604">
    <property type="entry name" value="PhdYeFM_antitox"/>
    <property type="match status" value="1"/>
</dbReference>
<dbReference type="NCBIfam" id="TIGR01552">
    <property type="entry name" value="phd_fam"/>
    <property type="match status" value="1"/>
</dbReference>
<comment type="similarity">
    <text evidence="1 2">Belongs to the phD/YefM antitoxin family.</text>
</comment>
<evidence type="ECO:0000256" key="1">
    <source>
        <dbReference type="ARBA" id="ARBA00009981"/>
    </source>
</evidence>
<protein>
    <recommendedName>
        <fullName evidence="2">Antitoxin</fullName>
    </recommendedName>
</protein>
<keyword evidence="4" id="KW-1185">Reference proteome</keyword>
<dbReference type="RefSeq" id="WP_210219413.1">
    <property type="nucleotide sequence ID" value="NZ_CP072793.1"/>
</dbReference>
<dbReference type="InterPro" id="IPR036165">
    <property type="entry name" value="YefM-like_sf"/>
</dbReference>
<dbReference type="EMBL" id="CP072793">
    <property type="protein sequence ID" value="QTR53906.1"/>
    <property type="molecule type" value="Genomic_DNA"/>
</dbReference>
<name>A0A975F9I0_9GAMM</name>
<dbReference type="AlphaFoldDB" id="A0A975F9I0"/>
<dbReference type="KEGG" id="tun:J9260_02110"/>
<evidence type="ECO:0000256" key="2">
    <source>
        <dbReference type="RuleBase" id="RU362080"/>
    </source>
</evidence>
<dbReference type="SUPFAM" id="SSF143120">
    <property type="entry name" value="YefM-like"/>
    <property type="match status" value="1"/>
</dbReference>
<dbReference type="Proteomes" id="UP000672009">
    <property type="component" value="Chromosome"/>
</dbReference>
<sequence>MSAATISTLKNQLPEWVHKAEQGEDIQITRHGKPVAMIVSLERYNRAFHTGKGAFNTYLRWRAKYPNAQGFTADELEQLHQRTRVQHETRSAAWD</sequence>
<proteinExistence type="inferred from homology"/>
<evidence type="ECO:0000313" key="4">
    <source>
        <dbReference type="Proteomes" id="UP000672009"/>
    </source>
</evidence>
<evidence type="ECO:0000313" key="3">
    <source>
        <dbReference type="EMBL" id="QTR53906.1"/>
    </source>
</evidence>
<comment type="function">
    <text evidence="2">Antitoxin component of a type II toxin-antitoxin (TA) system.</text>
</comment>
<reference evidence="3" key="1">
    <citation type="submission" date="2021-04" db="EMBL/GenBank/DDBJ databases">
        <title>Genomics, taxonomy and metabolism of representatives of sulfur bacteria of the genus Thiothrix: Thiothrix fructosivorans QT, Thiothrix unzii A1T and three new species, Thiothrix subterranea sp. nov., Thiothrix litoralis sp. nov. and 'Candidatus Thiothrix anitrata' sp. nov.</title>
        <authorList>
            <person name="Ravin N.V."/>
            <person name="Smolyakov D."/>
            <person name="Rudenko T.S."/>
            <person name="Mardanov A.V."/>
            <person name="Beletsky A.V."/>
            <person name="Markov N.D."/>
            <person name="Fomenkov A.I."/>
            <person name="Roberts R.J."/>
            <person name="Karnachuk O.V."/>
            <person name="Novikov A."/>
            <person name="Grabovich M.Y."/>
        </authorList>
    </citation>
    <scope>NUCLEOTIDE SEQUENCE</scope>
    <source>
        <strain evidence="3">A1</strain>
    </source>
</reference>
<dbReference type="InterPro" id="IPR006442">
    <property type="entry name" value="Antitoxin_Phd/YefM"/>
</dbReference>
<dbReference type="Gene3D" id="3.40.1620.10">
    <property type="entry name" value="YefM-like domain"/>
    <property type="match status" value="1"/>
</dbReference>
<gene>
    <name evidence="3" type="ORF">J9260_02110</name>
</gene>
<organism evidence="3 4">
    <name type="scientific">Thiothrix unzii</name>
    <dbReference type="NCBI Taxonomy" id="111769"/>
    <lineage>
        <taxon>Bacteria</taxon>
        <taxon>Pseudomonadati</taxon>
        <taxon>Pseudomonadota</taxon>
        <taxon>Gammaproteobacteria</taxon>
        <taxon>Thiotrichales</taxon>
        <taxon>Thiotrichaceae</taxon>
        <taxon>Thiothrix</taxon>
    </lineage>
</organism>